<gene>
    <name evidence="3" type="ORF">H9W90_08550</name>
</gene>
<dbReference type="EMBL" id="CP060695">
    <property type="protein sequence ID" value="QNM84261.1"/>
    <property type="molecule type" value="Genomic_DNA"/>
</dbReference>
<dbReference type="AlphaFoldDB" id="A0A7G9L6L2"/>
<accession>A0A7G9L6L2</accession>
<dbReference type="Pfam" id="PF18990">
    <property type="entry name" value="DUF5723"/>
    <property type="match status" value="1"/>
</dbReference>
<dbReference type="InterPro" id="IPR043781">
    <property type="entry name" value="DUF5723"/>
</dbReference>
<dbReference type="Proteomes" id="UP000515808">
    <property type="component" value="Chromosome"/>
</dbReference>
<protein>
    <recommendedName>
        <fullName evidence="2">DUF5723 domain-containing protein</fullName>
    </recommendedName>
</protein>
<evidence type="ECO:0000313" key="3">
    <source>
        <dbReference type="EMBL" id="QNM84261.1"/>
    </source>
</evidence>
<keyword evidence="1" id="KW-0732">Signal</keyword>
<evidence type="ECO:0000259" key="2">
    <source>
        <dbReference type="Pfam" id="PF18990"/>
    </source>
</evidence>
<evidence type="ECO:0000256" key="1">
    <source>
        <dbReference type="SAM" id="SignalP"/>
    </source>
</evidence>
<organism evidence="3 4">
    <name type="scientific">Polaribacter pectinis</name>
    <dbReference type="NCBI Taxonomy" id="2738844"/>
    <lineage>
        <taxon>Bacteria</taxon>
        <taxon>Pseudomonadati</taxon>
        <taxon>Bacteroidota</taxon>
        <taxon>Flavobacteriia</taxon>
        <taxon>Flavobacteriales</taxon>
        <taxon>Flavobacteriaceae</taxon>
    </lineage>
</organism>
<feature type="signal peptide" evidence="1">
    <location>
        <begin position="1"/>
        <end position="21"/>
    </location>
</feature>
<dbReference type="KEGG" id="ppec:H9W90_08550"/>
<keyword evidence="4" id="KW-1185">Reference proteome</keyword>
<evidence type="ECO:0000313" key="4">
    <source>
        <dbReference type="Proteomes" id="UP000515808"/>
    </source>
</evidence>
<reference evidence="3 4" key="1">
    <citation type="submission" date="2020-08" db="EMBL/GenBank/DDBJ databases">
        <title>Polaribacter sp. L12M9 isolated from gut of the Korean scallop.</title>
        <authorList>
            <person name="Jeong Y.S."/>
        </authorList>
    </citation>
    <scope>NUCLEOTIDE SEQUENCE [LARGE SCALE GENOMIC DNA]</scope>
    <source>
        <strain evidence="3 4">L12M9</strain>
    </source>
</reference>
<name>A0A7G9L6L2_9FLAO</name>
<proteinExistence type="predicted"/>
<feature type="domain" description="DUF5723" evidence="2">
    <location>
        <begin position="41"/>
        <end position="434"/>
    </location>
</feature>
<sequence length="458" mass="51808">MHKVIKVVVFLFAFCAIKSFSQNKQVLYGFAELPQTLLLNPGAETNFKYHVGVPLLSGFSGEFGSTGFVIRDVFDADNRPINDKISDVLNKLDVRDYMKFNSQIEILSGGFRLDDNTYFSFGFYEEIDGIAYFPKDPLTLITEGNSAYLNRSFNLSQILYKVDAFGVLHFGASRKINEKLTIGGRFKIYSSAFNVQSSNNSGTFRTEQGSDNIYRHYLDNIDINLQTSGLVENDEIIKDPGTYLGNTFLGANSGLGLDFGFTYHASPQLEFTGSIIDLGFINHKKNIKNSTAKGSYVFEGIEFEYDPNNPTNYWAELDEDFKEKLPMGDNEDSYISWRPTKINASLKYSYGERRSKYCYDNTYKDFYTDALGVQLYTVFRPLNPQLALTGFYEKAFSEKFRAKLTYTIDDYSFYNLGAGISAQIGKINFYGMVDNIVEFSDIASANNISLQLGINVIF</sequence>
<feature type="chain" id="PRO_5028863755" description="DUF5723 domain-containing protein" evidence="1">
    <location>
        <begin position="22"/>
        <end position="458"/>
    </location>
</feature>
<dbReference type="RefSeq" id="WP_187481205.1">
    <property type="nucleotide sequence ID" value="NZ_CP060695.1"/>
</dbReference>